<evidence type="ECO:0000313" key="3">
    <source>
        <dbReference type="EMBL" id="EAA00096.4"/>
    </source>
</evidence>
<dbReference type="AlphaFoldDB" id="Q7PZD8"/>
<dbReference type="InParanoid" id="Q7PZD8"/>
<name>Q7PZD8_ANOGA</name>
<dbReference type="PRINTS" id="PR00081">
    <property type="entry name" value="GDHRDH"/>
</dbReference>
<accession>Q7PZD8</accession>
<reference evidence="3" key="1">
    <citation type="journal article" date="2002" name="Science">
        <title>The genome sequence of the malaria mosquito Anopheles gambiae.</title>
        <authorList>
            <person name="Holt R.A."/>
            <person name="Subramanian G.M."/>
            <person name="Halpern A."/>
            <person name="Sutton G.G."/>
            <person name="Charlab R."/>
            <person name="Nusskern D.R."/>
            <person name="Wincker P."/>
            <person name="Clark A.G."/>
            <person name="Ribeiro J.M."/>
            <person name="Wides R."/>
            <person name="Salzberg S.L."/>
            <person name="Loftus B."/>
            <person name="Yandell M."/>
            <person name="Majoros W.H."/>
            <person name="Rusch D.B."/>
            <person name="Lai Z."/>
            <person name="Kraft C.L."/>
            <person name="Abril J.F."/>
            <person name="Anthouard V."/>
            <person name="Arensburger P."/>
            <person name="Atkinson P.W."/>
            <person name="Baden H."/>
            <person name="de Berardinis V."/>
            <person name="Baldwin D."/>
            <person name="Benes V."/>
            <person name="Biedler J."/>
            <person name="Blass C."/>
            <person name="Bolanos R."/>
            <person name="Boscus D."/>
            <person name="Barnstead M."/>
            <person name="Cai S."/>
            <person name="Center A."/>
            <person name="Chaturverdi K."/>
            <person name="Christophides G.K."/>
            <person name="Chrystal M.A."/>
            <person name="Clamp M."/>
            <person name="Cravchik A."/>
            <person name="Curwen V."/>
            <person name="Dana A."/>
            <person name="Delcher A."/>
            <person name="Dew I."/>
            <person name="Evans C.A."/>
            <person name="Flanigan M."/>
            <person name="Grundschober-Freimoser A."/>
            <person name="Friedli L."/>
            <person name="Gu Z."/>
            <person name="Guan P."/>
            <person name="Guigo R."/>
            <person name="Hillenmeyer M.E."/>
            <person name="Hladun S.L."/>
            <person name="Hogan J.R."/>
            <person name="Hong Y.S."/>
            <person name="Hoover J."/>
            <person name="Jaillon O."/>
            <person name="Ke Z."/>
            <person name="Kodira C."/>
            <person name="Kokoza E."/>
            <person name="Koutsos A."/>
            <person name="Letunic I."/>
            <person name="Levitsky A."/>
            <person name="Liang Y."/>
            <person name="Lin J.J."/>
            <person name="Lobo N.F."/>
            <person name="Lopez J.R."/>
            <person name="Malek J.A."/>
            <person name="McIntosh T.C."/>
            <person name="Meister S."/>
            <person name="Miller J."/>
            <person name="Mobarry C."/>
            <person name="Mongin E."/>
            <person name="Murphy S.D."/>
            <person name="O'Brochta D.A."/>
            <person name="Pfannkoch C."/>
            <person name="Qi R."/>
            <person name="Regier M.A."/>
            <person name="Remington K."/>
            <person name="Shao H."/>
            <person name="Sharakhova M.V."/>
            <person name="Sitter C.D."/>
            <person name="Shetty J."/>
            <person name="Smith T.J."/>
            <person name="Strong R."/>
            <person name="Sun J."/>
            <person name="Thomasova D."/>
            <person name="Ton L.Q."/>
            <person name="Topalis P."/>
            <person name="Tu Z."/>
            <person name="Unger M.F."/>
            <person name="Walenz B."/>
            <person name="Wang A."/>
            <person name="Wang J."/>
            <person name="Wang M."/>
            <person name="Wang X."/>
            <person name="Woodford K.J."/>
            <person name="Wortman J.R."/>
            <person name="Wu M."/>
            <person name="Yao A."/>
            <person name="Zdobnov E.M."/>
            <person name="Zhang H."/>
            <person name="Zhao Q."/>
            <person name="Zhao S."/>
            <person name="Zhu S.C."/>
            <person name="Zhimulev I."/>
            <person name="Coluzzi M."/>
            <person name="della Torre A."/>
            <person name="Roth C.W."/>
            <person name="Louis C."/>
            <person name="Kalush F."/>
            <person name="Mural R.J."/>
            <person name="Myers E.W."/>
            <person name="Adams M.D."/>
            <person name="Smith H.O."/>
            <person name="Broder S."/>
            <person name="Gardner M.J."/>
            <person name="Fraser C.M."/>
            <person name="Birney E."/>
            <person name="Bork P."/>
            <person name="Brey P.T."/>
            <person name="Venter J.C."/>
            <person name="Weissenbach J."/>
            <person name="Kafatos F.C."/>
            <person name="Collins F.H."/>
            <person name="Hoffman S.L."/>
        </authorList>
    </citation>
    <scope>NUCLEOTIDE SEQUENCE [LARGE SCALE GENOMIC DNA]</scope>
    <source>
        <strain evidence="3">PEST</strain>
    </source>
</reference>
<dbReference type="PANTHER" id="PTHR43975:SF2">
    <property type="entry name" value="EG:BACR7A4.14 PROTEIN-RELATED"/>
    <property type="match status" value="1"/>
</dbReference>
<dbReference type="Pfam" id="PF13561">
    <property type="entry name" value="adh_short_C2"/>
    <property type="match status" value="1"/>
</dbReference>
<dbReference type="KEGG" id="aga:1280798"/>
<dbReference type="GO" id="GO:0006629">
    <property type="term" value="P:lipid metabolic process"/>
    <property type="evidence" value="ECO:0007669"/>
    <property type="project" value="UniProtKB-ARBA"/>
</dbReference>
<reference evidence="3" key="5">
    <citation type="submission" date="2011-05" db="EMBL/GenBank/DDBJ databases">
        <authorList>
            <consortium name="VectorBase"/>
        </authorList>
    </citation>
    <scope>NUCLEOTIDE SEQUENCE</scope>
    <source>
        <strain evidence="3">PEST</strain>
    </source>
</reference>
<feature type="domain" description="Ketoreductase" evidence="2">
    <location>
        <begin position="34"/>
        <end position="211"/>
    </location>
</feature>
<dbReference type="InterPro" id="IPR057326">
    <property type="entry name" value="KR_dom"/>
</dbReference>
<evidence type="ECO:0000259" key="2">
    <source>
        <dbReference type="SMART" id="SM00822"/>
    </source>
</evidence>
<reference evidence="3" key="2">
    <citation type="submission" date="2002-03" db="EMBL/GenBank/DDBJ databases">
        <authorList>
            <consortium name="The Anopheles Genome Sequencing Consortium"/>
        </authorList>
    </citation>
    <scope>NUCLEOTIDE SEQUENCE</scope>
    <source>
        <strain evidence="3">PEST</strain>
    </source>
</reference>
<dbReference type="InterPro" id="IPR020904">
    <property type="entry name" value="Sc_DH/Rdtase_CS"/>
</dbReference>
<gene>
    <name evidence="3" type="ORF">AgaP_AGAP011852</name>
</gene>
<dbReference type="PRINTS" id="PR00080">
    <property type="entry name" value="SDRFAMILY"/>
</dbReference>
<dbReference type="InterPro" id="IPR002347">
    <property type="entry name" value="SDR_fam"/>
</dbReference>
<dbReference type="VEuPathDB" id="VectorBase:AGAMI1_011675"/>
<dbReference type="STRING" id="7165.Q7PZD8"/>
<dbReference type="InterPro" id="IPR036291">
    <property type="entry name" value="NAD(P)-bd_dom_sf"/>
</dbReference>
<dbReference type="RefSeq" id="XP_320665.5">
    <property type="nucleotide sequence ID" value="XM_320665.5"/>
</dbReference>
<proteinExistence type="predicted"/>
<keyword evidence="1" id="KW-0560">Oxidoreductase</keyword>
<feature type="non-terminal residue" evidence="3">
    <location>
        <position position="1"/>
    </location>
</feature>
<comment type="caution">
    <text evidence="3">The sequence shown here is derived from an EMBL/GenBank/DDBJ whole genome shotgun (WGS) entry which is preliminary data.</text>
</comment>
<dbReference type="EMBL" id="AAAB01008986">
    <property type="protein sequence ID" value="EAA00096.4"/>
    <property type="molecule type" value="Genomic_DNA"/>
</dbReference>
<protein>
    <submittedName>
        <fullName evidence="3">AGAP011852-PA</fullName>
    </submittedName>
</protein>
<dbReference type="HOGENOM" id="CLU_010194_1_0_1"/>
<dbReference type="PhylomeDB" id="Q7PZD8"/>
<dbReference type="PROSITE" id="PS00061">
    <property type="entry name" value="ADH_SHORT"/>
    <property type="match status" value="1"/>
</dbReference>
<dbReference type="OMA" id="SIAQTCA"/>
<reference evidence="3" key="4">
    <citation type="journal article" date="2007" name="Genome Biol.">
        <title>Update of the Anopheles gambiae PEST genome assembly.</title>
        <authorList>
            <person name="Sharakhova M.V."/>
            <person name="Hammond M.P."/>
            <person name="Lobo N.F."/>
            <person name="Krzywinski J."/>
            <person name="Unger M.F."/>
            <person name="Hillenmeyer M.E."/>
            <person name="Bruggner R.V."/>
            <person name="Birney E."/>
            <person name="Collins F.H."/>
        </authorList>
    </citation>
    <scope>NUCLEOTIDE SEQUENCE</scope>
    <source>
        <strain evidence="3">PEST</strain>
    </source>
</reference>
<evidence type="ECO:0000256" key="1">
    <source>
        <dbReference type="ARBA" id="ARBA00023002"/>
    </source>
</evidence>
<dbReference type="Gene3D" id="3.40.50.720">
    <property type="entry name" value="NAD(P)-binding Rossmann-like Domain"/>
    <property type="match status" value="1"/>
</dbReference>
<dbReference type="PaxDb" id="7165-AGAP011852-PA"/>
<dbReference type="SUPFAM" id="SSF51735">
    <property type="entry name" value="NAD(P)-binding Rossmann-fold domains"/>
    <property type="match status" value="1"/>
</dbReference>
<reference evidence="3" key="3">
    <citation type="journal article" date="2004" name="Trends Parasitol.">
        <title>The Anopheles gambiae genome: an update.</title>
        <authorList>
            <person name="Mongin E."/>
            <person name="Louis C."/>
            <person name="Holt R.A."/>
            <person name="Birney E."/>
            <person name="Collins F.H."/>
        </authorList>
    </citation>
    <scope>NUCLEOTIDE SEQUENCE</scope>
    <source>
        <strain evidence="3">PEST</strain>
    </source>
</reference>
<dbReference type="FunFam" id="3.40.50.720:FF:000084">
    <property type="entry name" value="Short-chain dehydrogenase reductase"/>
    <property type="match status" value="1"/>
</dbReference>
<dbReference type="GO" id="GO:0016491">
    <property type="term" value="F:oxidoreductase activity"/>
    <property type="evidence" value="ECO:0007669"/>
    <property type="project" value="UniProtKB-KW"/>
</dbReference>
<sequence length="285" mass="29937">QYHGHLKRNSTALVSRTISYRTLVVGLGMDFTGKVVLITGASSGIGASTAKYLTNLGASCVLAARNEAKLAEVCKECAALGKATPLTVVTDVTKRADLERLLKLTIAKYGRLDVLVNNAGKGAGGSIEEADLDQFDDILDTNLRSVFALTKLALPHLLAAKGNIVNVSSVAGTNSFHNALSYCVSKAALDQFTRCTALDLAAKGVRVNSVNPAVIVTNFHKAIGMEDEAYAAYLKHCETTHPLGRVGTGEEVAASIAFLACDATASFTTGTCLRVDGGKHILTPR</sequence>
<organism evidence="3">
    <name type="scientific">Anopheles gambiae</name>
    <name type="common">African malaria mosquito</name>
    <dbReference type="NCBI Taxonomy" id="7165"/>
    <lineage>
        <taxon>Eukaryota</taxon>
        <taxon>Metazoa</taxon>
        <taxon>Ecdysozoa</taxon>
        <taxon>Arthropoda</taxon>
        <taxon>Hexapoda</taxon>
        <taxon>Insecta</taxon>
        <taxon>Pterygota</taxon>
        <taxon>Neoptera</taxon>
        <taxon>Endopterygota</taxon>
        <taxon>Diptera</taxon>
        <taxon>Nematocera</taxon>
        <taxon>Culicoidea</taxon>
        <taxon>Culicidae</taxon>
        <taxon>Anophelinae</taxon>
        <taxon>Anopheles</taxon>
    </lineage>
</organism>
<dbReference type="eggNOG" id="KOG0725">
    <property type="taxonomic scope" value="Eukaryota"/>
</dbReference>
<dbReference type="SMART" id="SM00822">
    <property type="entry name" value="PKS_KR"/>
    <property type="match status" value="1"/>
</dbReference>
<dbReference type="VEuPathDB" id="VectorBase:AGAP011852"/>
<dbReference type="PANTHER" id="PTHR43975">
    <property type="entry name" value="ZGC:101858"/>
    <property type="match status" value="1"/>
</dbReference>